<dbReference type="AlphaFoldDB" id="A0A0A9PR51"/>
<protein>
    <submittedName>
        <fullName evidence="1">Uncharacterized protein</fullName>
    </submittedName>
</protein>
<name>A0A0A9PR51_ARUDO</name>
<sequence length="93" mass="10776">MLPDKKKSIRPVQKLKVAKHILTHAFFHFTTETKCMFKQDRSDTNCQTGGFQKGNDSRTTICAQLMYNHAFQPSDAFMSFHPSNFNRRIMSCT</sequence>
<accession>A0A0A9PR51</accession>
<proteinExistence type="predicted"/>
<dbReference type="EMBL" id="GBRH01236997">
    <property type="protein sequence ID" value="JAD60898.1"/>
    <property type="molecule type" value="Transcribed_RNA"/>
</dbReference>
<organism evidence="1">
    <name type="scientific">Arundo donax</name>
    <name type="common">Giant reed</name>
    <name type="synonym">Donax arundinaceus</name>
    <dbReference type="NCBI Taxonomy" id="35708"/>
    <lineage>
        <taxon>Eukaryota</taxon>
        <taxon>Viridiplantae</taxon>
        <taxon>Streptophyta</taxon>
        <taxon>Embryophyta</taxon>
        <taxon>Tracheophyta</taxon>
        <taxon>Spermatophyta</taxon>
        <taxon>Magnoliopsida</taxon>
        <taxon>Liliopsida</taxon>
        <taxon>Poales</taxon>
        <taxon>Poaceae</taxon>
        <taxon>PACMAD clade</taxon>
        <taxon>Arundinoideae</taxon>
        <taxon>Arundineae</taxon>
        <taxon>Arundo</taxon>
    </lineage>
</organism>
<evidence type="ECO:0000313" key="1">
    <source>
        <dbReference type="EMBL" id="JAD60898.1"/>
    </source>
</evidence>
<reference evidence="1" key="2">
    <citation type="journal article" date="2015" name="Data Brief">
        <title>Shoot transcriptome of the giant reed, Arundo donax.</title>
        <authorList>
            <person name="Barrero R.A."/>
            <person name="Guerrero F.D."/>
            <person name="Moolhuijzen P."/>
            <person name="Goolsby J.A."/>
            <person name="Tidwell J."/>
            <person name="Bellgard S.E."/>
            <person name="Bellgard M.I."/>
        </authorList>
    </citation>
    <scope>NUCLEOTIDE SEQUENCE</scope>
    <source>
        <tissue evidence="1">Shoot tissue taken approximately 20 cm above the soil surface</tissue>
    </source>
</reference>
<reference evidence="1" key="1">
    <citation type="submission" date="2014-09" db="EMBL/GenBank/DDBJ databases">
        <authorList>
            <person name="Magalhaes I.L.F."/>
            <person name="Oliveira U."/>
            <person name="Santos F.R."/>
            <person name="Vidigal T.H.D.A."/>
            <person name="Brescovit A.D."/>
            <person name="Santos A.J."/>
        </authorList>
    </citation>
    <scope>NUCLEOTIDE SEQUENCE</scope>
    <source>
        <tissue evidence="1">Shoot tissue taken approximately 20 cm above the soil surface</tissue>
    </source>
</reference>